<keyword evidence="1" id="KW-0812">Transmembrane</keyword>
<accession>A0ABC9FMG6</accession>
<feature type="transmembrane region" description="Helical" evidence="1">
    <location>
        <begin position="198"/>
        <end position="216"/>
    </location>
</feature>
<dbReference type="InterPro" id="IPR055802">
    <property type="entry name" value="DUF7378"/>
</dbReference>
<sequence length="232" mass="25397">MAAAPSASAEAVSLEKKVEDRDDYIPRAFRWAMESSSSSSLTIGEHNKNTNACRGSAWIILVFLPSMFIATSVGSAYIMYNEKPAIRGDGGGFPWFLPVVMLWGVYMAVVLMAMWHSTLFLPEAPFAALEALRHVGFEKIGITAGLTSALALFFDLTCMLWSCIAAVLLAAVIAFWVWLVRVYGKDYASIKRGLATSLALSTILTAVLIAFMIRLVRFSEDAQARIAREGLQ</sequence>
<gene>
    <name evidence="3" type="ORF">URODEC1_LOCUS106649</name>
</gene>
<organism evidence="3 4">
    <name type="scientific">Urochloa decumbens</name>
    <dbReference type="NCBI Taxonomy" id="240449"/>
    <lineage>
        <taxon>Eukaryota</taxon>
        <taxon>Viridiplantae</taxon>
        <taxon>Streptophyta</taxon>
        <taxon>Embryophyta</taxon>
        <taxon>Tracheophyta</taxon>
        <taxon>Spermatophyta</taxon>
        <taxon>Magnoliopsida</taxon>
        <taxon>Liliopsida</taxon>
        <taxon>Poales</taxon>
        <taxon>Poaceae</taxon>
        <taxon>PACMAD clade</taxon>
        <taxon>Panicoideae</taxon>
        <taxon>Panicodae</taxon>
        <taxon>Paniceae</taxon>
        <taxon>Melinidinae</taxon>
        <taxon>Urochloa</taxon>
    </lineage>
</organism>
<dbReference type="Pfam" id="PF24095">
    <property type="entry name" value="DUF7378"/>
    <property type="match status" value="1"/>
</dbReference>
<evidence type="ECO:0000256" key="1">
    <source>
        <dbReference type="SAM" id="Phobius"/>
    </source>
</evidence>
<proteinExistence type="predicted"/>
<dbReference type="Proteomes" id="UP001497457">
    <property type="component" value="Chromosome 6rd"/>
</dbReference>
<feature type="transmembrane region" description="Helical" evidence="1">
    <location>
        <begin position="57"/>
        <end position="80"/>
    </location>
</feature>
<dbReference type="EMBL" id="OZ075116">
    <property type="protein sequence ID" value="CAL5077441.1"/>
    <property type="molecule type" value="Genomic_DNA"/>
</dbReference>
<keyword evidence="1" id="KW-0472">Membrane</keyword>
<name>A0ABC9FMG6_9POAL</name>
<evidence type="ECO:0000313" key="3">
    <source>
        <dbReference type="EMBL" id="CAL5077441.1"/>
    </source>
</evidence>
<dbReference type="AlphaFoldDB" id="A0ABC9FMG6"/>
<feature type="domain" description="DUF7378" evidence="2">
    <location>
        <begin position="41"/>
        <end position="185"/>
    </location>
</feature>
<evidence type="ECO:0000259" key="2">
    <source>
        <dbReference type="Pfam" id="PF24095"/>
    </source>
</evidence>
<evidence type="ECO:0000313" key="4">
    <source>
        <dbReference type="Proteomes" id="UP001497457"/>
    </source>
</evidence>
<keyword evidence="1" id="KW-1133">Transmembrane helix</keyword>
<feature type="transmembrane region" description="Helical" evidence="1">
    <location>
        <begin position="92"/>
        <end position="115"/>
    </location>
</feature>
<protein>
    <recommendedName>
        <fullName evidence="2">DUF7378 domain-containing protein</fullName>
    </recommendedName>
</protein>
<feature type="transmembrane region" description="Helical" evidence="1">
    <location>
        <begin position="159"/>
        <end position="178"/>
    </location>
</feature>
<keyword evidence="4" id="KW-1185">Reference proteome</keyword>
<reference evidence="3" key="1">
    <citation type="submission" date="2024-10" db="EMBL/GenBank/DDBJ databases">
        <authorList>
            <person name="Ryan C."/>
        </authorList>
    </citation>
    <scope>NUCLEOTIDE SEQUENCE [LARGE SCALE GENOMIC DNA]</scope>
</reference>